<dbReference type="PANTHER" id="PTHR11803">
    <property type="entry name" value="2-IMINOBUTANOATE/2-IMINOPROPANOATE DEAMINASE RIDA"/>
    <property type="match status" value="1"/>
</dbReference>
<dbReference type="GO" id="GO:0005829">
    <property type="term" value="C:cytosol"/>
    <property type="evidence" value="ECO:0007669"/>
    <property type="project" value="TreeGrafter"/>
</dbReference>
<dbReference type="GO" id="GO:0019239">
    <property type="term" value="F:deaminase activity"/>
    <property type="evidence" value="ECO:0007669"/>
    <property type="project" value="TreeGrafter"/>
</dbReference>
<evidence type="ECO:0000313" key="3">
    <source>
        <dbReference type="Proteomes" id="UP000621436"/>
    </source>
</evidence>
<evidence type="ECO:0000313" key="2">
    <source>
        <dbReference type="EMBL" id="MBF8437420.1"/>
    </source>
</evidence>
<dbReference type="RefSeq" id="WP_270454397.1">
    <property type="nucleotide sequence ID" value="NZ_JADPIE010000005.1"/>
</dbReference>
<accession>A0A931AVT1</accession>
<sequence length="127" mass="13530">MERKVISTDGAPAAIGAYSQAVKAGDLVYISGQIPMTPAGELITGDVSEQTRQSLENLKAILEESGSSLEDTIKVNIYASDMDNFGAINDVYSEYFTTEPPARAFVEVAGLPKDVDVEISAVAISRK</sequence>
<dbReference type="AlphaFoldDB" id="A0A931AVT1"/>
<proteinExistence type="inferred from homology"/>
<dbReference type="InterPro" id="IPR019897">
    <property type="entry name" value="RidA_CS"/>
</dbReference>
<dbReference type="Pfam" id="PF01042">
    <property type="entry name" value="Ribonuc_L-PSP"/>
    <property type="match status" value="1"/>
</dbReference>
<keyword evidence="3" id="KW-1185">Reference proteome</keyword>
<dbReference type="Proteomes" id="UP000621436">
    <property type="component" value="Unassembled WGS sequence"/>
</dbReference>
<dbReference type="PROSITE" id="PS01094">
    <property type="entry name" value="UPF0076"/>
    <property type="match status" value="1"/>
</dbReference>
<name>A0A931AVT1_9FIRM</name>
<dbReference type="FunFam" id="3.30.1330.40:FF:000001">
    <property type="entry name" value="L-PSP family endoribonuclease"/>
    <property type="match status" value="1"/>
</dbReference>
<dbReference type="CDD" id="cd00448">
    <property type="entry name" value="YjgF_YER057c_UK114_family"/>
    <property type="match status" value="1"/>
</dbReference>
<dbReference type="PANTHER" id="PTHR11803:SF58">
    <property type="entry name" value="PROTEIN HMF1-RELATED"/>
    <property type="match status" value="1"/>
</dbReference>
<dbReference type="Gene3D" id="3.30.1330.40">
    <property type="entry name" value="RutC-like"/>
    <property type="match status" value="1"/>
</dbReference>
<comment type="similarity">
    <text evidence="1">Belongs to the RutC family.</text>
</comment>
<evidence type="ECO:0000256" key="1">
    <source>
        <dbReference type="ARBA" id="ARBA00010552"/>
    </source>
</evidence>
<dbReference type="SUPFAM" id="SSF55298">
    <property type="entry name" value="YjgF-like"/>
    <property type="match status" value="1"/>
</dbReference>
<protein>
    <submittedName>
        <fullName evidence="2">RidA family protein</fullName>
    </submittedName>
</protein>
<dbReference type="InterPro" id="IPR035959">
    <property type="entry name" value="RutC-like_sf"/>
</dbReference>
<comment type="caution">
    <text evidence="2">The sequence shown here is derived from an EMBL/GenBank/DDBJ whole genome shotgun (WGS) entry which is preliminary data.</text>
</comment>
<organism evidence="2 3">
    <name type="scientific">Halonatronomonas betaini</name>
    <dbReference type="NCBI Taxonomy" id="2778430"/>
    <lineage>
        <taxon>Bacteria</taxon>
        <taxon>Bacillati</taxon>
        <taxon>Bacillota</taxon>
        <taxon>Clostridia</taxon>
        <taxon>Halanaerobiales</taxon>
        <taxon>Halarsenatibacteraceae</taxon>
        <taxon>Halonatronomonas</taxon>
    </lineage>
</organism>
<reference evidence="2" key="1">
    <citation type="submission" date="2020-11" db="EMBL/GenBank/DDBJ databases">
        <title>Halonatronomonas betainensis gen. nov., sp. nov. a novel haloalkaliphilic representative of the family Halanaerobiacae capable of betaine degradation.</title>
        <authorList>
            <person name="Boltyanskaya Y."/>
            <person name="Kevbrin V."/>
            <person name="Detkova E."/>
            <person name="Grouzdev D.S."/>
            <person name="Koziaeva V."/>
            <person name="Zhilina T."/>
        </authorList>
    </citation>
    <scope>NUCLEOTIDE SEQUENCE</scope>
    <source>
        <strain evidence="2">Z-7014</strain>
    </source>
</reference>
<dbReference type="EMBL" id="JADPIE010000005">
    <property type="protein sequence ID" value="MBF8437420.1"/>
    <property type="molecule type" value="Genomic_DNA"/>
</dbReference>
<dbReference type="NCBIfam" id="TIGR00004">
    <property type="entry name" value="Rid family detoxifying hydrolase"/>
    <property type="match status" value="1"/>
</dbReference>
<dbReference type="InterPro" id="IPR006175">
    <property type="entry name" value="YjgF/YER057c/UK114"/>
</dbReference>
<dbReference type="InterPro" id="IPR006056">
    <property type="entry name" value="RidA"/>
</dbReference>
<gene>
    <name evidence="2" type="ORF">I0Q91_10035</name>
</gene>